<evidence type="ECO:0000313" key="12">
    <source>
        <dbReference type="EMBL" id="CAG7834387.1"/>
    </source>
</evidence>
<dbReference type="OrthoDB" id="9982095at2759"/>
<evidence type="ECO:0000256" key="1">
    <source>
        <dbReference type="ARBA" id="ARBA00004606"/>
    </source>
</evidence>
<keyword evidence="8" id="KW-0325">Glycoprotein</keyword>
<evidence type="ECO:0000256" key="7">
    <source>
        <dbReference type="ARBA" id="ARBA00023157"/>
    </source>
</evidence>
<keyword evidence="7" id="KW-1015">Disulfide bond</keyword>
<keyword evidence="4 9" id="KW-0735">Signal-anchor</keyword>
<gene>
    <name evidence="12" type="ORF">AFUS01_LOCUS43900</name>
</gene>
<comment type="caution">
    <text evidence="12">The sequence shown here is derived from an EMBL/GenBank/DDBJ whole genome shotgun (WGS) entry which is preliminary data.</text>
</comment>
<protein>
    <recommendedName>
        <fullName evidence="9">Integral membrane protein 2</fullName>
    </recommendedName>
</protein>
<evidence type="ECO:0000256" key="6">
    <source>
        <dbReference type="ARBA" id="ARBA00023136"/>
    </source>
</evidence>
<dbReference type="PANTHER" id="PTHR10962">
    <property type="entry name" value="INTEGRAL TRANSMEMBRANE PROTEIN 2"/>
    <property type="match status" value="1"/>
</dbReference>
<evidence type="ECO:0000256" key="3">
    <source>
        <dbReference type="ARBA" id="ARBA00022692"/>
    </source>
</evidence>
<keyword evidence="13" id="KW-1185">Reference proteome</keyword>
<evidence type="ECO:0000256" key="5">
    <source>
        <dbReference type="ARBA" id="ARBA00022989"/>
    </source>
</evidence>
<comment type="subcellular location">
    <subcellularLocation>
        <location evidence="1 9">Membrane</location>
        <topology evidence="1 9">Single-pass type II membrane protein</topology>
    </subcellularLocation>
</comment>
<dbReference type="PANTHER" id="PTHR10962:SF1">
    <property type="entry name" value="INTEGRAL MEMBRANE PROTEIN 2"/>
    <property type="match status" value="1"/>
</dbReference>
<proteinExistence type="inferred from homology"/>
<keyword evidence="3 9" id="KW-0812">Transmembrane</keyword>
<evidence type="ECO:0000256" key="4">
    <source>
        <dbReference type="ARBA" id="ARBA00022968"/>
    </source>
</evidence>
<keyword evidence="9" id="KW-1003">Cell membrane</keyword>
<sequence length="305" mass="34925">MSEPLVVPDEQRSGDVEKGKEAGKLDGGLSERYHYILRTRVARVSSATTLCLLITALLVMTVGLFGGLYIYSQMARPRYQKYQTFCNVPYWDARVGSPNTNNDLSGAPVFTIPLRSEKNQLKTIDDDGVSFLLGADGPVAKFFREEVELDLEDEKYSKVEVPDFKNGRMGRFIHEFDSNKTAIVDQTAKRCFIMPLDRERVLPPKSMFDMIQKMWEGYYSVNTGRVRETMRVVLPPLEDLSDLGDYIQQECQDKTTYSLEKSTSRIIKRSISDVNELPFIEFAGKYTMEYHIVDMDQLDQAEKKQ</sequence>
<feature type="transmembrane region" description="Helical" evidence="9">
    <location>
        <begin position="47"/>
        <end position="71"/>
    </location>
</feature>
<feature type="domain" description="BRICHOS" evidence="11">
    <location>
        <begin position="164"/>
        <end position="259"/>
    </location>
</feature>
<dbReference type="GO" id="GO:0005794">
    <property type="term" value="C:Golgi apparatus"/>
    <property type="evidence" value="ECO:0007669"/>
    <property type="project" value="TreeGrafter"/>
</dbReference>
<organism evidence="12 13">
    <name type="scientific">Allacma fusca</name>
    <dbReference type="NCBI Taxonomy" id="39272"/>
    <lineage>
        <taxon>Eukaryota</taxon>
        <taxon>Metazoa</taxon>
        <taxon>Ecdysozoa</taxon>
        <taxon>Arthropoda</taxon>
        <taxon>Hexapoda</taxon>
        <taxon>Collembola</taxon>
        <taxon>Symphypleona</taxon>
        <taxon>Sminthuridae</taxon>
        <taxon>Allacma</taxon>
    </lineage>
</organism>
<accession>A0A8J2PZM1</accession>
<dbReference type="Pfam" id="PF04089">
    <property type="entry name" value="BRICHOS"/>
    <property type="match status" value="1"/>
</dbReference>
<evidence type="ECO:0000256" key="2">
    <source>
        <dbReference type="ARBA" id="ARBA00006794"/>
    </source>
</evidence>
<comment type="similarity">
    <text evidence="2 9">Belongs to the ITM2 family.</text>
</comment>
<evidence type="ECO:0000256" key="10">
    <source>
        <dbReference type="SAM" id="MobiDB-lite"/>
    </source>
</evidence>
<keyword evidence="6 9" id="KW-0472">Membrane</keyword>
<dbReference type="GO" id="GO:0042985">
    <property type="term" value="P:negative regulation of amyloid precursor protein biosynthetic process"/>
    <property type="evidence" value="ECO:0007669"/>
    <property type="project" value="TreeGrafter"/>
</dbReference>
<evidence type="ECO:0000256" key="9">
    <source>
        <dbReference type="RuleBase" id="RU367061"/>
    </source>
</evidence>
<dbReference type="PROSITE" id="PS50869">
    <property type="entry name" value="BRICHOS"/>
    <property type="match status" value="1"/>
</dbReference>
<dbReference type="GO" id="GO:0005886">
    <property type="term" value="C:plasma membrane"/>
    <property type="evidence" value="ECO:0007669"/>
    <property type="project" value="UniProtKB-UniRule"/>
</dbReference>
<dbReference type="InterPro" id="IPR007084">
    <property type="entry name" value="BRICHOS_dom"/>
</dbReference>
<evidence type="ECO:0000259" key="11">
    <source>
        <dbReference type="PROSITE" id="PS50869"/>
    </source>
</evidence>
<dbReference type="Proteomes" id="UP000708208">
    <property type="component" value="Unassembled WGS sequence"/>
</dbReference>
<feature type="region of interest" description="Disordered" evidence="10">
    <location>
        <begin position="1"/>
        <end position="23"/>
    </location>
</feature>
<dbReference type="AlphaFoldDB" id="A0A8J2PZM1"/>
<evidence type="ECO:0000256" key="8">
    <source>
        <dbReference type="ARBA" id="ARBA00023180"/>
    </source>
</evidence>
<dbReference type="SMART" id="SM01039">
    <property type="entry name" value="BRICHOS"/>
    <property type="match status" value="1"/>
</dbReference>
<dbReference type="GO" id="GO:0070062">
    <property type="term" value="C:extracellular exosome"/>
    <property type="evidence" value="ECO:0007669"/>
    <property type="project" value="TreeGrafter"/>
</dbReference>
<reference evidence="12" key="1">
    <citation type="submission" date="2021-06" db="EMBL/GenBank/DDBJ databases">
        <authorList>
            <person name="Hodson N. C."/>
            <person name="Mongue J. A."/>
            <person name="Jaron S. K."/>
        </authorList>
    </citation>
    <scope>NUCLEOTIDE SEQUENCE</scope>
</reference>
<feature type="compositionally biased region" description="Basic and acidic residues" evidence="10">
    <location>
        <begin position="9"/>
        <end position="23"/>
    </location>
</feature>
<dbReference type="GO" id="GO:0001540">
    <property type="term" value="F:amyloid-beta binding"/>
    <property type="evidence" value="ECO:0007669"/>
    <property type="project" value="TreeGrafter"/>
</dbReference>
<dbReference type="InterPro" id="IPR040145">
    <property type="entry name" value="ITM2"/>
</dbReference>
<evidence type="ECO:0000313" key="13">
    <source>
        <dbReference type="Proteomes" id="UP000708208"/>
    </source>
</evidence>
<name>A0A8J2PZM1_9HEXA</name>
<keyword evidence="5 9" id="KW-1133">Transmembrane helix</keyword>
<dbReference type="EMBL" id="CAJVCH010570222">
    <property type="protein sequence ID" value="CAG7834387.1"/>
    <property type="molecule type" value="Genomic_DNA"/>
</dbReference>